<evidence type="ECO:0000259" key="4">
    <source>
        <dbReference type="Pfam" id="PF05698"/>
    </source>
</evidence>
<accession>A0A2U3QHA3</accession>
<sequence length="250" mass="28468">MKWETIASENGYRRMRVEADWSSIADDYEYIVSENEKARVPGFRPGKVPRPVIEQRLQKQILEDLSQRVAKRLLREALRDADVEPMGPVELTDISCSKKKPFQFTVSFLTMPDIELPDLGSLAMRDDSSDPRDIISQRLLELVSFNIPAELVRAEFGSDDSDRGKESAEWKAAVDRVRLMLILKRIARQEGIEVTEADMERRIREKAIEFGLTPHALGAELEEGGGMERLKDMLLAESTLDYLVEKISVS</sequence>
<evidence type="ECO:0000256" key="1">
    <source>
        <dbReference type="ARBA" id="ARBA00023110"/>
    </source>
</evidence>
<name>A0A2U3QHA3_9BACT</name>
<keyword evidence="1" id="KW-0697">Rotamase</keyword>
<keyword evidence="2" id="KW-0413">Isomerase</keyword>
<dbReference type="GO" id="GO:0006457">
    <property type="term" value="P:protein folding"/>
    <property type="evidence" value="ECO:0007669"/>
    <property type="project" value="InterPro"/>
</dbReference>
<dbReference type="Gene3D" id="3.30.70.1050">
    <property type="entry name" value="Trigger factor ribosome-binding domain"/>
    <property type="match status" value="1"/>
</dbReference>
<reference evidence="6" key="1">
    <citation type="submission" date="2018-03" db="EMBL/GenBank/DDBJ databases">
        <authorList>
            <person name="Zecchin S."/>
        </authorList>
    </citation>
    <scope>NUCLEOTIDE SEQUENCE [LARGE SCALE GENOMIC DNA]</scope>
</reference>
<evidence type="ECO:0000313" key="5">
    <source>
        <dbReference type="EMBL" id="SPQ00807.1"/>
    </source>
</evidence>
<dbReference type="SUPFAM" id="SSF109998">
    <property type="entry name" value="Triger factor/SurA peptide-binding domain-like"/>
    <property type="match status" value="1"/>
</dbReference>
<dbReference type="SUPFAM" id="SSF102735">
    <property type="entry name" value="Trigger factor ribosome-binding domain"/>
    <property type="match status" value="1"/>
</dbReference>
<dbReference type="Gene3D" id="1.10.3120.10">
    <property type="entry name" value="Trigger factor, C-terminal domain"/>
    <property type="match status" value="1"/>
</dbReference>
<dbReference type="InterPro" id="IPR008881">
    <property type="entry name" value="Trigger_fac_ribosome-bd_bac"/>
</dbReference>
<evidence type="ECO:0000256" key="2">
    <source>
        <dbReference type="ARBA" id="ARBA00023235"/>
    </source>
</evidence>
<evidence type="ECO:0000313" key="6">
    <source>
        <dbReference type="Proteomes" id="UP000245125"/>
    </source>
</evidence>
<dbReference type="AlphaFoldDB" id="A0A2U3QHA3"/>
<proteinExistence type="predicted"/>
<organism evidence="5 6">
    <name type="scientific">Candidatus Sulfobium mesophilum</name>
    <dbReference type="NCBI Taxonomy" id="2016548"/>
    <lineage>
        <taxon>Bacteria</taxon>
        <taxon>Pseudomonadati</taxon>
        <taxon>Nitrospirota</taxon>
        <taxon>Nitrospiria</taxon>
        <taxon>Nitrospirales</taxon>
        <taxon>Nitrospiraceae</taxon>
        <taxon>Candidatus Sulfobium</taxon>
    </lineage>
</organism>
<dbReference type="InterPro" id="IPR036611">
    <property type="entry name" value="Trigger_fac_ribosome-bd_sf"/>
</dbReference>
<evidence type="ECO:0000259" key="3">
    <source>
        <dbReference type="Pfam" id="PF05697"/>
    </source>
</evidence>
<keyword evidence="6" id="KW-1185">Reference proteome</keyword>
<feature type="domain" description="Trigger factor C-terminal" evidence="4">
    <location>
        <begin position="170"/>
        <end position="245"/>
    </location>
</feature>
<dbReference type="InterPro" id="IPR037041">
    <property type="entry name" value="Trigger_fac_C_sf"/>
</dbReference>
<gene>
    <name evidence="5" type="ORF">NBG4_330024</name>
</gene>
<protein>
    <submittedName>
        <fullName evidence="5">Uncharacterized protein</fullName>
    </submittedName>
</protein>
<dbReference type="GO" id="GO:0003755">
    <property type="term" value="F:peptidyl-prolyl cis-trans isomerase activity"/>
    <property type="evidence" value="ECO:0007669"/>
    <property type="project" value="UniProtKB-KW"/>
</dbReference>
<feature type="domain" description="Trigger factor ribosome-binding bacterial" evidence="3">
    <location>
        <begin position="8"/>
        <end position="125"/>
    </location>
</feature>
<dbReference type="InterPro" id="IPR008880">
    <property type="entry name" value="Trigger_fac_C"/>
</dbReference>
<dbReference type="EMBL" id="OUUY01000079">
    <property type="protein sequence ID" value="SPQ00807.1"/>
    <property type="molecule type" value="Genomic_DNA"/>
</dbReference>
<dbReference type="Pfam" id="PF05697">
    <property type="entry name" value="Trigger_N"/>
    <property type="match status" value="1"/>
</dbReference>
<dbReference type="InterPro" id="IPR027304">
    <property type="entry name" value="Trigger_fact/SurA_dom_sf"/>
</dbReference>
<dbReference type="Proteomes" id="UP000245125">
    <property type="component" value="Unassembled WGS sequence"/>
</dbReference>
<dbReference type="Pfam" id="PF05698">
    <property type="entry name" value="Trigger_C"/>
    <property type="match status" value="1"/>
</dbReference>
<dbReference type="GO" id="GO:0015031">
    <property type="term" value="P:protein transport"/>
    <property type="evidence" value="ECO:0007669"/>
    <property type="project" value="InterPro"/>
</dbReference>